<comment type="caution">
    <text evidence="1">The sequence shown here is derived from an EMBL/GenBank/DDBJ whole genome shotgun (WGS) entry which is preliminary data.</text>
</comment>
<dbReference type="Proteomes" id="UP000286134">
    <property type="component" value="Unassembled WGS sequence"/>
</dbReference>
<dbReference type="EMBL" id="MCFK01006491">
    <property type="protein sequence ID" value="RKF58858.1"/>
    <property type="molecule type" value="Genomic_DNA"/>
</dbReference>
<reference evidence="1 2" key="1">
    <citation type="journal article" date="2018" name="BMC Genomics">
        <title>Comparative genome analyses reveal sequence features reflecting distinct modes of host-adaptation between dicot and monocot powdery mildew.</title>
        <authorList>
            <person name="Wu Y."/>
            <person name="Ma X."/>
            <person name="Pan Z."/>
            <person name="Kale S.D."/>
            <person name="Song Y."/>
            <person name="King H."/>
            <person name="Zhang Q."/>
            <person name="Presley C."/>
            <person name="Deng X."/>
            <person name="Wei C.I."/>
            <person name="Xiao S."/>
        </authorList>
    </citation>
    <scope>NUCLEOTIDE SEQUENCE [LARGE SCALE GENOMIC DNA]</scope>
    <source>
        <strain evidence="1">UMSG2</strain>
    </source>
</reference>
<gene>
    <name evidence="1" type="ORF">OnM2_064076</name>
</gene>
<organism evidence="1 2">
    <name type="scientific">Erysiphe neolycopersici</name>
    <dbReference type="NCBI Taxonomy" id="212602"/>
    <lineage>
        <taxon>Eukaryota</taxon>
        <taxon>Fungi</taxon>
        <taxon>Dikarya</taxon>
        <taxon>Ascomycota</taxon>
        <taxon>Pezizomycotina</taxon>
        <taxon>Leotiomycetes</taxon>
        <taxon>Erysiphales</taxon>
        <taxon>Erysiphaceae</taxon>
        <taxon>Erysiphe</taxon>
    </lineage>
</organism>
<evidence type="ECO:0000313" key="2">
    <source>
        <dbReference type="Proteomes" id="UP000286134"/>
    </source>
</evidence>
<protein>
    <submittedName>
        <fullName evidence="1">Uncharacterized protein</fullName>
    </submittedName>
</protein>
<evidence type="ECO:0000313" key="1">
    <source>
        <dbReference type="EMBL" id="RKF58858.1"/>
    </source>
</evidence>
<name>A0A420HN38_9PEZI</name>
<accession>A0A420HN38</accession>
<dbReference type="OrthoDB" id="10540151at2759"/>
<proteinExistence type="predicted"/>
<keyword evidence="2" id="KW-1185">Reference proteome</keyword>
<dbReference type="AlphaFoldDB" id="A0A420HN38"/>
<sequence length="163" mass="18958">MYSSLSFPKDLFLKMPKFTRNSKSSDFKKSYLLKLKYSRNQKSKKITEKSSTYPVKIATSALKKIFCCRSSQVADIPPSQDFFCPSPQDLVREDNTSFWRISMANDSQSNNYYYPSIQNLSLYQMKGLCLQPITEPASTPKPKSRTRRVRIDENQMVVINNYF</sequence>